<dbReference type="InterPro" id="IPR009030">
    <property type="entry name" value="Growth_fac_rcpt_cys_sf"/>
</dbReference>
<dbReference type="SUPFAM" id="SSF57850">
    <property type="entry name" value="RING/U-box"/>
    <property type="match status" value="1"/>
</dbReference>
<dbReference type="InterPro" id="IPR007110">
    <property type="entry name" value="Ig-like_dom"/>
</dbReference>
<dbReference type="InterPro" id="IPR036179">
    <property type="entry name" value="Ig-like_dom_sf"/>
</dbReference>
<feature type="domain" description="RING-type" evidence="19">
    <location>
        <begin position="8"/>
        <end position="47"/>
    </location>
</feature>
<feature type="compositionally biased region" description="Polar residues" evidence="16">
    <location>
        <begin position="2679"/>
        <end position="2692"/>
    </location>
</feature>
<comment type="caution">
    <text evidence="13">Lacks conserved residue(s) required for the propagation of feature annotation.</text>
</comment>
<evidence type="ECO:0000256" key="14">
    <source>
        <dbReference type="PROSITE-ProRule" id="PRU00302"/>
    </source>
</evidence>
<dbReference type="SMART" id="SM00181">
    <property type="entry name" value="EGF"/>
    <property type="match status" value="13"/>
</dbReference>
<evidence type="ECO:0000313" key="24">
    <source>
        <dbReference type="Proteomes" id="UP000007879"/>
    </source>
</evidence>
<dbReference type="SMART" id="SM00184">
    <property type="entry name" value="RING"/>
    <property type="match status" value="1"/>
</dbReference>
<dbReference type="Gene3D" id="2.60.40.10">
    <property type="entry name" value="Immunoglobulins"/>
    <property type="match status" value="2"/>
</dbReference>
<dbReference type="Gene3D" id="3.30.160.60">
    <property type="entry name" value="Classic Zinc Finger"/>
    <property type="match status" value="1"/>
</dbReference>
<keyword evidence="5" id="KW-0479">Metal-binding</keyword>
<dbReference type="RefSeq" id="XP_019848812.1">
    <property type="nucleotide sequence ID" value="XM_019993253.1"/>
</dbReference>
<comment type="subcellular location">
    <subcellularLocation>
        <location evidence="1">Secreted</location>
        <location evidence="1">Extracellular space</location>
        <location evidence="1">Extracellular matrix</location>
    </subcellularLocation>
</comment>
<dbReference type="SUPFAM" id="SSF57535">
    <property type="entry name" value="Complement control module/SCR domain"/>
    <property type="match status" value="1"/>
</dbReference>
<accession>A0AAN0IW88</accession>
<dbReference type="InterPro" id="IPR000315">
    <property type="entry name" value="Znf_B-box"/>
</dbReference>
<dbReference type="SMART" id="SM00408">
    <property type="entry name" value="IGc2"/>
    <property type="match status" value="2"/>
</dbReference>
<dbReference type="PROSITE" id="PS50089">
    <property type="entry name" value="ZF_RING_2"/>
    <property type="match status" value="1"/>
</dbReference>
<evidence type="ECO:0000259" key="18">
    <source>
        <dbReference type="PROSITE" id="PS50026"/>
    </source>
</evidence>
<dbReference type="Pfam" id="PF12662">
    <property type="entry name" value="cEGF"/>
    <property type="match status" value="4"/>
</dbReference>
<evidence type="ECO:0000256" key="1">
    <source>
        <dbReference type="ARBA" id="ARBA00004498"/>
    </source>
</evidence>
<dbReference type="InterPro" id="IPR052235">
    <property type="entry name" value="Nephronectin_domain"/>
</dbReference>
<dbReference type="CDD" id="cd19756">
    <property type="entry name" value="Bbox2"/>
    <property type="match status" value="1"/>
</dbReference>
<dbReference type="InterPro" id="IPR013083">
    <property type="entry name" value="Znf_RING/FYVE/PHD"/>
</dbReference>
<dbReference type="Gene3D" id="2.10.25.10">
    <property type="entry name" value="Laminin"/>
    <property type="match status" value="13"/>
</dbReference>
<dbReference type="SMART" id="SM01411">
    <property type="entry name" value="Ephrin_rec_like"/>
    <property type="match status" value="2"/>
</dbReference>
<feature type="domain" description="EGF-like" evidence="18">
    <location>
        <begin position="905"/>
        <end position="941"/>
    </location>
</feature>
<evidence type="ECO:0000256" key="10">
    <source>
        <dbReference type="ARBA" id="ARBA00023157"/>
    </source>
</evidence>
<dbReference type="InterPro" id="IPR013783">
    <property type="entry name" value="Ig-like_fold"/>
</dbReference>
<dbReference type="SUPFAM" id="SSF48726">
    <property type="entry name" value="Immunoglobulin"/>
    <property type="match status" value="2"/>
</dbReference>
<feature type="domain" description="B box-type" evidence="20">
    <location>
        <begin position="78"/>
        <end position="125"/>
    </location>
</feature>
<sequence length="2880" mass="317917">MATRSLSCSVCLEMYTDPRVLPCLHVYCLHCIEGLVIDSNVTCPQCRAKHPVENNQVNFPVDLLILSGLEESMGKSKEEKKICGFCTEGDAAKGYCGDCQEYLCQYCWNVHKRSKMFLRHKVLPADEVLLSKAPAIFKHPATCISHPEYKLEVYCKTCVSLVCCKCILGSGHKGHKHALIEEAKEEVKEKIQSLSEAALLKESTVEFCMKLVTIIEGKALSQQEEFRQKVKTFIEVLTLWVEEVFTEDNKKIWAASNDLQTILCSCSSGWTGSSCSDDIVECSSNNGGCAQHCSNSEGSYSCYCSSGYNLATDGHSCVDINECNTNNGGCSYSCANNDGSYTCSCRNGYHLGNDDHTCVDTNECLNNNGGCSDNCNNSPGSYSCSCNSNYYLTTDKHTCLDINECTNGAVGIGINNGTNWCEQLCVNTPGSYRCDCHPGYILNSDNETCSDINECLDNNGDCSQICTNTPGSHICSCQSGYTLLEDKTSCTDHCECCTGADDCQHVCHNTAGSYYCTCWSGYRVSATNSSACEDINECSDGSSGCDQVCVNEIGGYNCSCLDGYNLLPNGHSCEDINECNNSNGGCEHSCINTPGSHYCECQSGYYISTNNRSCLDIDECTTNASNCSQICVNNVGSYTCSCHQGYIINSDGVSCDDVNECSNSNGGCQHSCVNIVGSYICQCNPGYRIHNNGYSCVDIDECTSNTSNCSQVCINSIGGFSCDCFVGYTLNTNKASCDDINECLSDNGGCQQICINTVGSYDCQCRQGYSKNISSCIALDCPVIAAPMNGHMSCSGEQVTDQNCTFWCDPGYNISGSSFRTCLGSNQSWSGKDTSCSKSQCPPLASNENTYVAYPCSNEYLDNCELYCETGYINDNVEIIWSQTCNVTGAQSEAVDWYPNQACKGRNVCEPNPCMPGTCSVEEDAINCDCSDTYYTGERCQLGYAVAQPVPPLVKGSSEEVTLTSKPLIQTIVSITANDNSSLGINKQMISLSPQSSSGSYTVQANKSGLYRVSYDAIPGSLYIKPDDTIILVTERSRGEEPDYFTSQGLQSGHLGVGCCSKQLTLSLEQCFSNLTLHSYCQWNQTESSTDGVVHLSIASLYLPVSIAGVKVLNSLPLFLDTHYSTHQCLTCDKAPNQHCHTPSLIMDYNSNIIQTMLQYKSLSVSLFSSIKNFLPSWLKIEVHSLASSSYSVYDFMTFIGTAEEVKRLPGCDKIELADTSALIYTHRTTSLLQVTINSHPAFYHAQPVSPLCTIIDVCSGLAPTLKLAIPPSLVSKNNAASIRPLNIFIAGNAQVNFQSISLQEDGIIAPELQEQLVYWNGKHRFRPTLPTHYQYKLNINFQKTFTGQNLEADVKFKGSVYYQPNATIKEVPGLLVGKISLNVTTITNQKSVNLMLTSDEYPAIFTYPIEGASYENLPVGLSAILKYNEQLTDSFYRDHFSIPQSVVDCQILAFLSFDESLNINNVSFTTDCFTLSIGSLHFQEGLRHNILLPGSTTQDPSVSLIVTSYRLSDSPYKFGRFSFLNTNNGPVLKVMYSSSTNKLRGTLYSVNISLLNSHSISNISIANNQMTFQAQAKVFMNYDTRIIGSLATNNSVNIELNGEFVGTFRSDVSSYISQHLQNELNDVIKRSNSAIDSVEISEEWRDELYLQLTDNNDKLLQEEKQLKEDNKSLIELKANTNDALNNLTIALESYRVNNDTLSVNELLCNNNDACNNECNSRLSCQTHNNSITFSVPGSCSEYEPASHIIRQVKVVLVEDWQEQIQCQSCWETQWHKFLYISQTQCCNKIKVRVLDMSRYKIQYINSTANESKLRPCIVNNNTQLYDALNCREEISCYHEITNASCFTDLAGCLQELGESFATINSTISQLYSTYLNALLKEEEMKLIIARKYAKVYRLRENTEFLESLFHTANQSYHTNVKANETLFEETDALIPFVSSFDSQPVTEIDILEVTNISFQFMLTNYTPAILPIEISYSILDTGEEHSFIEMVNFLQPRELILRQLSGSVLESYVLLVRGTRRQKRDNHEAMASTFSSSIKFHDTCLQIKGSNLYIKQILELLGQSFAKLNSTLSLINATTMKPYTNESHNGISPIIATQYNLIKADVSKQSHSMIELLKNNSFASWQAQIEAIHSSIGPLELFGCSSYLDCIGSITNQLEDILEDTADAVQELSQLRQIKDIILQVAYNKSLSYNEAYDALKKLLTVTESNIVIDQWCTEPPIITTHPPSSVSIEINSTTELSCTASSSLLYYWVKDNITIPGSNSNRLMLTNVGLGDEGEYWCVAVNGAGSSASIPSLVNVIMKPIFNLTLPSHAYVYEEDTRGFQLTCDAYGIPAPGWMWFYKENEAHNWTLISNSNSNVLTFNNISFDDEGWYHCLALNPAGNVTSTPVFLNVLSAVTPTIQYEFVLMLSGASEEWVQPIVDLLVSETNISGLVTAGSPIVFSGNITSISFILQSDNTILLEGMESTNNELDELAIQMMSSASQLEQDKEALLLLLQRTNQLTFTLEDSTQSVSLIDYTVGPRTFTCYKEYQLDSDHLTCVACRPGSYGQVYMRSFVESETVGEYIEELVPQCLECPVGTYQENEGQSDCVSCPANYSTSRTGSVSVSDCKELCSPHHFSPTGLGPCSPCPPLTYQQYIGQRKCFPCGNDTMFDACVIPVSTTSIIKASNTVPTSNTNIGPSESSSRYYTTEHPPRSTVIKNSTTTISSKSPVPSAVGVEGKSNQFSTGAIIGIIVALVTVAILIIILIVAIVITRRKKATLRQQETSINQPSYEVELKFNDYGSHNPKNLEAESDDLKLKQDEGAASLHIDESHIYEELPPPIEEEITEETIKELLRPPLPPPNNPYSSIYDNDDDIMEKKSLKVADFYSSSDKEY</sequence>
<dbReference type="CDD" id="cd00096">
    <property type="entry name" value="Ig"/>
    <property type="match status" value="1"/>
</dbReference>
<evidence type="ECO:0000256" key="8">
    <source>
        <dbReference type="ARBA" id="ARBA00022771"/>
    </source>
</evidence>
<keyword evidence="17" id="KW-0472">Membrane</keyword>
<evidence type="ECO:0000256" key="16">
    <source>
        <dbReference type="SAM" id="MobiDB-lite"/>
    </source>
</evidence>
<dbReference type="CDD" id="cd00054">
    <property type="entry name" value="EGF_CA"/>
    <property type="match status" value="7"/>
</dbReference>
<dbReference type="InterPro" id="IPR018097">
    <property type="entry name" value="EGF_Ca-bd_CS"/>
</dbReference>
<reference evidence="23" key="2">
    <citation type="submission" date="2024-06" db="UniProtKB">
        <authorList>
            <consortium name="EnsemblMetazoa"/>
        </authorList>
    </citation>
    <scope>IDENTIFICATION</scope>
</reference>
<keyword evidence="7" id="KW-0677">Repeat</keyword>
<keyword evidence="17" id="KW-0812">Transmembrane</keyword>
<dbReference type="PROSITE" id="PS50026">
    <property type="entry name" value="EGF_3"/>
    <property type="match status" value="4"/>
</dbReference>
<dbReference type="PANTHER" id="PTHR24050">
    <property type="entry name" value="PA14 DOMAIN-CONTAINING PROTEIN"/>
    <property type="match status" value="1"/>
</dbReference>
<dbReference type="InterPro" id="IPR035976">
    <property type="entry name" value="Sushi/SCR/CCP_sf"/>
</dbReference>
<evidence type="ECO:0000256" key="17">
    <source>
        <dbReference type="SAM" id="Phobius"/>
    </source>
</evidence>
<dbReference type="InterPro" id="IPR049883">
    <property type="entry name" value="NOTCH1_EGF-like"/>
</dbReference>
<evidence type="ECO:0000256" key="13">
    <source>
        <dbReference type="PROSITE-ProRule" id="PRU00076"/>
    </source>
</evidence>
<dbReference type="InterPro" id="IPR000436">
    <property type="entry name" value="Sushi_SCR_CCP_dom"/>
</dbReference>
<dbReference type="InterPro" id="IPR001841">
    <property type="entry name" value="Znf_RING"/>
</dbReference>
<evidence type="ECO:0000259" key="21">
    <source>
        <dbReference type="PROSITE" id="PS50835"/>
    </source>
</evidence>
<dbReference type="Gene3D" id="2.10.50.10">
    <property type="entry name" value="Tumor Necrosis Factor Receptor, subunit A, domain 2"/>
    <property type="match status" value="1"/>
</dbReference>
<dbReference type="Proteomes" id="UP000007879">
    <property type="component" value="Unassembled WGS sequence"/>
</dbReference>
<evidence type="ECO:0000256" key="12">
    <source>
        <dbReference type="PROSITE-ProRule" id="PRU00024"/>
    </source>
</evidence>
<feature type="transmembrane region" description="Helical" evidence="17">
    <location>
        <begin position="2733"/>
        <end position="2757"/>
    </location>
</feature>
<dbReference type="GO" id="GO:0005509">
    <property type="term" value="F:calcium ion binding"/>
    <property type="evidence" value="ECO:0007669"/>
    <property type="project" value="InterPro"/>
</dbReference>
<keyword evidence="3" id="KW-0964">Secreted</keyword>
<dbReference type="GO" id="GO:0008270">
    <property type="term" value="F:zinc ion binding"/>
    <property type="evidence" value="ECO:0007669"/>
    <property type="project" value="UniProtKB-KW"/>
</dbReference>
<feature type="domain" description="EGF-like" evidence="18">
    <location>
        <begin position="698"/>
        <end position="738"/>
    </location>
</feature>
<evidence type="ECO:0000256" key="9">
    <source>
        <dbReference type="ARBA" id="ARBA00022833"/>
    </source>
</evidence>
<feature type="domain" description="EGF-like" evidence="18">
    <location>
        <begin position="739"/>
        <end position="775"/>
    </location>
</feature>
<keyword evidence="11" id="KW-0325">Glycoprotein</keyword>
<feature type="region of interest" description="Disordered" evidence="16">
    <location>
        <begin position="2679"/>
        <end position="2699"/>
    </location>
</feature>
<dbReference type="InterPro" id="IPR003598">
    <property type="entry name" value="Ig_sub2"/>
</dbReference>
<evidence type="ECO:0000256" key="15">
    <source>
        <dbReference type="SAM" id="Coils"/>
    </source>
</evidence>
<dbReference type="SMART" id="SM00032">
    <property type="entry name" value="CCP"/>
    <property type="match status" value="2"/>
</dbReference>
<keyword evidence="14" id="KW-0768">Sushi</keyword>
<dbReference type="CDD" id="cd19757">
    <property type="entry name" value="Bbox1"/>
    <property type="match status" value="1"/>
</dbReference>
<evidence type="ECO:0000256" key="3">
    <source>
        <dbReference type="ARBA" id="ARBA00022530"/>
    </source>
</evidence>
<evidence type="ECO:0000313" key="23">
    <source>
        <dbReference type="EnsemblMetazoa" id="XP_019848812.1"/>
    </source>
</evidence>
<feature type="domain" description="Ig-like" evidence="21">
    <location>
        <begin position="2306"/>
        <end position="2395"/>
    </location>
</feature>
<evidence type="ECO:0000256" key="11">
    <source>
        <dbReference type="ARBA" id="ARBA00023180"/>
    </source>
</evidence>
<feature type="domain" description="EGF-like" evidence="18">
    <location>
        <begin position="657"/>
        <end position="693"/>
    </location>
</feature>
<feature type="coiled-coil region" evidence="15">
    <location>
        <begin position="1650"/>
        <end position="1680"/>
    </location>
</feature>
<keyword evidence="4 13" id="KW-0245">EGF-like domain</keyword>
<dbReference type="FunFam" id="2.10.25.10:FF:000240">
    <property type="entry name" value="Vitamin K-dependent protein S"/>
    <property type="match status" value="7"/>
</dbReference>
<feature type="domain" description="Ig-like" evidence="21">
    <location>
        <begin position="2222"/>
        <end position="2297"/>
    </location>
</feature>
<dbReference type="Pfam" id="PF13927">
    <property type="entry name" value="Ig_3"/>
    <property type="match status" value="2"/>
</dbReference>
<feature type="domain" description="B box-type" evidence="20">
    <location>
        <begin position="138"/>
        <end position="182"/>
    </location>
</feature>
<keyword evidence="17" id="KW-1133">Transmembrane helix</keyword>
<dbReference type="InterPro" id="IPR003599">
    <property type="entry name" value="Ig_sub"/>
</dbReference>
<keyword evidence="24" id="KW-1185">Reference proteome</keyword>
<dbReference type="FunFam" id="2.10.25.10:FF:000037">
    <property type="entry name" value="Signal peptide, CUB domain and EGF-like domain-containing 2"/>
    <property type="match status" value="1"/>
</dbReference>
<dbReference type="EnsemblMetazoa" id="XM_019993253.1">
    <property type="protein sequence ID" value="XP_019848812.1"/>
    <property type="gene ID" value="LOC109580166"/>
</dbReference>
<dbReference type="SUPFAM" id="SSF57184">
    <property type="entry name" value="Growth factor receptor domain"/>
    <property type="match status" value="5"/>
</dbReference>
<keyword evidence="8 12" id="KW-0863">Zinc-finger</keyword>
<evidence type="ECO:0000256" key="6">
    <source>
        <dbReference type="ARBA" id="ARBA00022729"/>
    </source>
</evidence>
<dbReference type="Gene3D" id="3.30.40.10">
    <property type="entry name" value="Zinc/RING finger domain, C3HC4 (zinc finger)"/>
    <property type="match status" value="1"/>
</dbReference>
<dbReference type="Pfam" id="PF07645">
    <property type="entry name" value="EGF_CA"/>
    <property type="match status" value="4"/>
</dbReference>
<evidence type="ECO:0000256" key="7">
    <source>
        <dbReference type="ARBA" id="ARBA00022737"/>
    </source>
</evidence>
<dbReference type="SMART" id="SM00336">
    <property type="entry name" value="BBOX"/>
    <property type="match status" value="2"/>
</dbReference>
<keyword evidence="3" id="KW-0272">Extracellular matrix</keyword>
<dbReference type="CDD" id="cd00033">
    <property type="entry name" value="CCP"/>
    <property type="match status" value="1"/>
</dbReference>
<dbReference type="InterPro" id="IPR027370">
    <property type="entry name" value="Znf-RING_euk"/>
</dbReference>
<dbReference type="PROSITE" id="PS50923">
    <property type="entry name" value="SUSHI"/>
    <property type="match status" value="1"/>
</dbReference>
<dbReference type="InterPro" id="IPR026823">
    <property type="entry name" value="cEGF"/>
</dbReference>
<evidence type="ECO:0000256" key="4">
    <source>
        <dbReference type="ARBA" id="ARBA00022536"/>
    </source>
</evidence>
<feature type="domain" description="Sushi" evidence="22">
    <location>
        <begin position="779"/>
        <end position="838"/>
    </location>
</feature>
<dbReference type="PROSITE" id="PS01186">
    <property type="entry name" value="EGF_2"/>
    <property type="match status" value="6"/>
</dbReference>
<dbReference type="PROSITE" id="PS00010">
    <property type="entry name" value="ASX_HYDROXYL"/>
    <property type="match status" value="5"/>
</dbReference>
<dbReference type="FunFam" id="2.10.25.10:FF:000005">
    <property type="entry name" value="Fibrillin 2"/>
    <property type="match status" value="1"/>
</dbReference>
<dbReference type="InterPro" id="IPR017907">
    <property type="entry name" value="Znf_RING_CS"/>
</dbReference>
<comment type="similarity">
    <text evidence="2">Belongs to the fibulin family.</text>
</comment>
<evidence type="ECO:0000259" key="19">
    <source>
        <dbReference type="PROSITE" id="PS50089"/>
    </source>
</evidence>
<keyword evidence="9" id="KW-0862">Zinc</keyword>
<dbReference type="InterPro" id="IPR000152">
    <property type="entry name" value="EGF-type_Asp/Asn_hydroxyl_site"/>
</dbReference>
<dbReference type="SUPFAM" id="SSF57845">
    <property type="entry name" value="B-box zinc-binding domain"/>
    <property type="match status" value="1"/>
</dbReference>
<evidence type="ECO:0000259" key="20">
    <source>
        <dbReference type="PROSITE" id="PS50119"/>
    </source>
</evidence>
<dbReference type="Pfam" id="PF14670">
    <property type="entry name" value="FXa_inhibition"/>
    <property type="match status" value="3"/>
</dbReference>
<dbReference type="PROSITE" id="PS50835">
    <property type="entry name" value="IG_LIKE"/>
    <property type="match status" value="2"/>
</dbReference>
<dbReference type="PROSITE" id="PS50119">
    <property type="entry name" value="ZF_BBOX"/>
    <property type="match status" value="2"/>
</dbReference>
<protein>
    <submittedName>
        <fullName evidence="23">Uncharacterized protein</fullName>
    </submittedName>
</protein>
<dbReference type="Pfam" id="PF13445">
    <property type="entry name" value="zf-RING_UBOX"/>
    <property type="match status" value="1"/>
</dbReference>
<evidence type="ECO:0000259" key="22">
    <source>
        <dbReference type="PROSITE" id="PS50923"/>
    </source>
</evidence>
<dbReference type="PROSITE" id="PS00518">
    <property type="entry name" value="ZF_RING_1"/>
    <property type="match status" value="1"/>
</dbReference>
<proteinExistence type="inferred from homology"/>
<dbReference type="InterPro" id="IPR000742">
    <property type="entry name" value="EGF"/>
</dbReference>
<dbReference type="GeneID" id="109580166"/>
<reference evidence="24" key="1">
    <citation type="journal article" date="2010" name="Nature">
        <title>The Amphimedon queenslandica genome and the evolution of animal complexity.</title>
        <authorList>
            <person name="Srivastava M."/>
            <person name="Simakov O."/>
            <person name="Chapman J."/>
            <person name="Fahey B."/>
            <person name="Gauthier M.E."/>
            <person name="Mitros T."/>
            <person name="Richards G.S."/>
            <person name="Conaco C."/>
            <person name="Dacre M."/>
            <person name="Hellsten U."/>
            <person name="Larroux C."/>
            <person name="Putnam N.H."/>
            <person name="Stanke M."/>
            <person name="Adamska M."/>
            <person name="Darling A."/>
            <person name="Degnan S.M."/>
            <person name="Oakley T.H."/>
            <person name="Plachetzki D.C."/>
            <person name="Zhai Y."/>
            <person name="Adamski M."/>
            <person name="Calcino A."/>
            <person name="Cummins S.F."/>
            <person name="Goodstein D.M."/>
            <person name="Harris C."/>
            <person name="Jackson D.J."/>
            <person name="Leys S.P."/>
            <person name="Shu S."/>
            <person name="Woodcroft B.J."/>
            <person name="Vervoort M."/>
            <person name="Kosik K.S."/>
            <person name="Manning G."/>
            <person name="Degnan B.M."/>
            <person name="Rokhsar D.S."/>
        </authorList>
    </citation>
    <scope>NUCLEOTIDE SEQUENCE [LARGE SCALE GENOMIC DNA]</scope>
</reference>
<evidence type="ECO:0000256" key="2">
    <source>
        <dbReference type="ARBA" id="ARBA00006127"/>
    </source>
</evidence>
<dbReference type="SUPFAM" id="SSF57196">
    <property type="entry name" value="EGF/Laminin"/>
    <property type="match status" value="2"/>
</dbReference>
<evidence type="ECO:0000256" key="5">
    <source>
        <dbReference type="ARBA" id="ARBA00022723"/>
    </source>
</evidence>
<dbReference type="KEGG" id="aqu:109580166"/>
<keyword evidence="15" id="KW-0175">Coiled coil</keyword>
<dbReference type="PANTHER" id="PTHR24050:SF26">
    <property type="entry name" value="FIBULIN-5"/>
    <property type="match status" value="1"/>
</dbReference>
<name>A0AAN0IW88_AMPQE</name>
<keyword evidence="6" id="KW-0732">Signal</keyword>
<feature type="disulfide bond" evidence="13">
    <location>
        <begin position="909"/>
        <end position="919"/>
    </location>
</feature>
<dbReference type="InterPro" id="IPR001881">
    <property type="entry name" value="EGF-like_Ca-bd_dom"/>
</dbReference>
<dbReference type="SMART" id="SM00179">
    <property type="entry name" value="EGF_CA"/>
    <property type="match status" value="12"/>
</dbReference>
<keyword evidence="10 13" id="KW-1015">Disulfide bond</keyword>
<organism evidence="23 24">
    <name type="scientific">Amphimedon queenslandica</name>
    <name type="common">Sponge</name>
    <dbReference type="NCBI Taxonomy" id="400682"/>
    <lineage>
        <taxon>Eukaryota</taxon>
        <taxon>Metazoa</taxon>
        <taxon>Porifera</taxon>
        <taxon>Demospongiae</taxon>
        <taxon>Heteroscleromorpha</taxon>
        <taxon>Haplosclerida</taxon>
        <taxon>Niphatidae</taxon>
        <taxon>Amphimedon</taxon>
    </lineage>
</organism>
<dbReference type="PROSITE" id="PS01187">
    <property type="entry name" value="EGF_CA"/>
    <property type="match status" value="4"/>
</dbReference>
<dbReference type="SMART" id="SM00409">
    <property type="entry name" value="IG"/>
    <property type="match status" value="2"/>
</dbReference>